<protein>
    <submittedName>
        <fullName evidence="1">Uncharacterized protein</fullName>
    </submittedName>
</protein>
<reference evidence="1 2" key="1">
    <citation type="journal article" date="2016" name="Sci. Rep.">
        <title>The genome sequence of the outbreeding globe artichoke constructed de novo incorporating a phase-aware low-pass sequencing strategy of F1 progeny.</title>
        <authorList>
            <person name="Scaglione D."/>
            <person name="Reyes-Chin-Wo S."/>
            <person name="Acquadro A."/>
            <person name="Froenicke L."/>
            <person name="Portis E."/>
            <person name="Beitel C."/>
            <person name="Tirone M."/>
            <person name="Mauro R."/>
            <person name="Lo Monaco A."/>
            <person name="Mauromicale G."/>
            <person name="Faccioli P."/>
            <person name="Cattivelli L."/>
            <person name="Rieseberg L."/>
            <person name="Michelmore R."/>
            <person name="Lanteri S."/>
        </authorList>
    </citation>
    <scope>NUCLEOTIDE SEQUENCE [LARGE SCALE GENOMIC DNA]</scope>
    <source>
        <strain evidence="1">2C</strain>
    </source>
</reference>
<organism evidence="1 2">
    <name type="scientific">Cynara cardunculus var. scolymus</name>
    <name type="common">Globe artichoke</name>
    <name type="synonym">Cynara scolymus</name>
    <dbReference type="NCBI Taxonomy" id="59895"/>
    <lineage>
        <taxon>Eukaryota</taxon>
        <taxon>Viridiplantae</taxon>
        <taxon>Streptophyta</taxon>
        <taxon>Embryophyta</taxon>
        <taxon>Tracheophyta</taxon>
        <taxon>Spermatophyta</taxon>
        <taxon>Magnoliopsida</taxon>
        <taxon>eudicotyledons</taxon>
        <taxon>Gunneridae</taxon>
        <taxon>Pentapetalae</taxon>
        <taxon>asterids</taxon>
        <taxon>campanulids</taxon>
        <taxon>Asterales</taxon>
        <taxon>Asteraceae</taxon>
        <taxon>Carduoideae</taxon>
        <taxon>Cardueae</taxon>
        <taxon>Carduinae</taxon>
        <taxon>Cynara</taxon>
    </lineage>
</organism>
<dbReference type="EMBL" id="LEKV01001410">
    <property type="protein sequence ID" value="KVI08004.1"/>
    <property type="molecule type" value="Genomic_DNA"/>
</dbReference>
<evidence type="ECO:0000313" key="2">
    <source>
        <dbReference type="Proteomes" id="UP000243975"/>
    </source>
</evidence>
<keyword evidence="2" id="KW-1185">Reference proteome</keyword>
<proteinExistence type="predicted"/>
<sequence>MFVISPMAKIFVRPLTLKFSSTINLPWPSKLSFRMVSLSHDDANGFPMHKKWQSARIVSPAEVEYALLPSETFSKSTVCSSFTSTWFDLSQSRVFLEAFGPRNSSNRLPLCTNVIFFSGKSTAISPASSTPVGPPPTIKIDSALFIFSFSAMINKAHM</sequence>
<gene>
    <name evidence="1" type="ORF">Ccrd_013630</name>
</gene>
<accession>A0A103YF85</accession>
<name>A0A103YF85_CYNCS</name>
<dbReference type="Proteomes" id="UP000243975">
    <property type="component" value="Unassembled WGS sequence"/>
</dbReference>
<evidence type="ECO:0000313" key="1">
    <source>
        <dbReference type="EMBL" id="KVI08004.1"/>
    </source>
</evidence>
<dbReference type="AlphaFoldDB" id="A0A103YF85"/>
<comment type="caution">
    <text evidence="1">The sequence shown here is derived from an EMBL/GenBank/DDBJ whole genome shotgun (WGS) entry which is preliminary data.</text>
</comment>
<feature type="non-terminal residue" evidence="1">
    <location>
        <position position="158"/>
    </location>
</feature>
<dbReference type="Gramene" id="KVI08004">
    <property type="protein sequence ID" value="KVI08004"/>
    <property type="gene ID" value="Ccrd_013630"/>
</dbReference>